<dbReference type="Gene3D" id="3.40.50.12370">
    <property type="match status" value="1"/>
</dbReference>
<dbReference type="SUPFAM" id="SSF52402">
    <property type="entry name" value="Adenine nucleotide alpha hydrolases-like"/>
    <property type="match status" value="2"/>
</dbReference>
<reference evidence="7 9" key="2">
    <citation type="submission" date="2019-06" db="EMBL/GenBank/DDBJ databases">
        <title>Pseudomonas bimorpha sp. nov. isolated from bovine raw milk and skim milk concentrate.</title>
        <authorList>
            <person name="Hofmann K."/>
            <person name="Huptas C."/>
            <person name="Doll E."/>
            <person name="Scherer S."/>
            <person name="Wenning M."/>
        </authorList>
    </citation>
    <scope>NUCLEOTIDE SEQUENCE [LARGE SCALE GENOMIC DNA]</scope>
    <source>
        <strain evidence="7 9">DSM 17835</strain>
    </source>
</reference>
<gene>
    <name evidence="7" type="ORF">FIV36_01255</name>
    <name evidence="6" type="ORF">SAMN05216591_1551</name>
</gene>
<reference evidence="6 8" key="1">
    <citation type="submission" date="2016-10" db="EMBL/GenBank/DDBJ databases">
        <authorList>
            <person name="Varghese N."/>
            <person name="Submissions S."/>
        </authorList>
    </citation>
    <scope>NUCLEOTIDE SEQUENCE [LARGE SCALE GENOMIC DNA]</scope>
    <source>
        <strain evidence="6 8">DSM 17835</strain>
    </source>
</reference>
<comment type="function">
    <text evidence="4">Required for resistance to DNA-damaging agents.</text>
</comment>
<accession>A0A5C5QQC6</accession>
<name>A0A5C5QQC6_9PSED</name>
<dbReference type="RefSeq" id="WP_010562917.1">
    <property type="nucleotide sequence ID" value="NZ_LT629689.1"/>
</dbReference>
<dbReference type="Proteomes" id="UP000317951">
    <property type="component" value="Unassembled WGS sequence"/>
</dbReference>
<dbReference type="InterPro" id="IPR006016">
    <property type="entry name" value="UspA"/>
</dbReference>
<evidence type="ECO:0000256" key="4">
    <source>
        <dbReference type="ARBA" id="ARBA00037131"/>
    </source>
</evidence>
<dbReference type="OrthoDB" id="239260at2"/>
<sequence>MSQYTCLLLIIDPALRDSPAITHAAALARASGATLHIVALATRLKIFPLVQKDVWEKAQAASLQGHRDWLTQQDNNLQALGLKVTTQVEWADDLKQNILDYVAEMKPDLLIKQVQQESALKRAFFTPLDWKLLRESTVPVYLIGAAGHALPHIIVAAVDASDTQATNGDLNDRIVEQANAMALQCGAELHLLYACDISALYMTDMGGLAVTDLMEDLQSTEKDRFFELAQRYGVPPDRHHFVLGSPVSALSHFAIQEGVDVIVMGRVRYRGLEKLLGSTTEHILYQVPCSILAV</sequence>
<evidence type="ECO:0000259" key="5">
    <source>
        <dbReference type="Pfam" id="PF00582"/>
    </source>
</evidence>
<dbReference type="AlphaFoldDB" id="A0A5C5QQC6"/>
<organism evidence="7 9">
    <name type="scientific">Pseudomonas extremaustralis</name>
    <dbReference type="NCBI Taxonomy" id="359110"/>
    <lineage>
        <taxon>Bacteria</taxon>
        <taxon>Pseudomonadati</taxon>
        <taxon>Pseudomonadota</taxon>
        <taxon>Gammaproteobacteria</taxon>
        <taxon>Pseudomonadales</taxon>
        <taxon>Pseudomonadaceae</taxon>
        <taxon>Pseudomonas</taxon>
    </lineage>
</organism>
<evidence type="ECO:0000256" key="1">
    <source>
        <dbReference type="ARBA" id="ARBA00004496"/>
    </source>
</evidence>
<evidence type="ECO:0000256" key="3">
    <source>
        <dbReference type="ARBA" id="ARBA00022490"/>
    </source>
</evidence>
<evidence type="ECO:0000256" key="2">
    <source>
        <dbReference type="ARBA" id="ARBA00008791"/>
    </source>
</evidence>
<keyword evidence="8" id="KW-1185">Reference proteome</keyword>
<dbReference type="EMBL" id="LT629689">
    <property type="protein sequence ID" value="SDE96721.1"/>
    <property type="molecule type" value="Genomic_DNA"/>
</dbReference>
<dbReference type="GO" id="GO:0005737">
    <property type="term" value="C:cytoplasm"/>
    <property type="evidence" value="ECO:0007669"/>
    <property type="project" value="UniProtKB-SubCell"/>
</dbReference>
<feature type="domain" description="UspA" evidence="5">
    <location>
        <begin position="17"/>
        <end position="143"/>
    </location>
</feature>
<comment type="subcellular location">
    <subcellularLocation>
        <location evidence="1">Cytoplasm</location>
    </subcellularLocation>
</comment>
<keyword evidence="3" id="KW-0963">Cytoplasm</keyword>
<dbReference type="PANTHER" id="PTHR47892:SF1">
    <property type="entry name" value="UNIVERSAL STRESS PROTEIN E"/>
    <property type="match status" value="1"/>
</dbReference>
<dbReference type="PANTHER" id="PTHR47892">
    <property type="entry name" value="UNIVERSAL STRESS PROTEIN E"/>
    <property type="match status" value="1"/>
</dbReference>
<evidence type="ECO:0000313" key="8">
    <source>
        <dbReference type="Proteomes" id="UP000182858"/>
    </source>
</evidence>
<evidence type="ECO:0000313" key="7">
    <source>
        <dbReference type="EMBL" id="TWS07397.1"/>
    </source>
</evidence>
<evidence type="ECO:0000313" key="6">
    <source>
        <dbReference type="EMBL" id="SDE96721.1"/>
    </source>
</evidence>
<feature type="domain" description="UspA" evidence="5">
    <location>
        <begin position="154"/>
        <end position="294"/>
    </location>
</feature>
<evidence type="ECO:0000313" key="9">
    <source>
        <dbReference type="Proteomes" id="UP000317951"/>
    </source>
</evidence>
<dbReference type="Proteomes" id="UP000182858">
    <property type="component" value="Chromosome I"/>
</dbReference>
<dbReference type="Pfam" id="PF00582">
    <property type="entry name" value="Usp"/>
    <property type="match status" value="2"/>
</dbReference>
<comment type="similarity">
    <text evidence="2">Belongs to the universal stress protein A family.</text>
</comment>
<protein>
    <submittedName>
        <fullName evidence="6 7">Universal stress protein</fullName>
    </submittedName>
</protein>
<dbReference type="InterPro" id="IPR006015">
    <property type="entry name" value="Universal_stress_UspA"/>
</dbReference>
<proteinExistence type="inferred from homology"/>
<dbReference type="PRINTS" id="PR01438">
    <property type="entry name" value="UNVRSLSTRESS"/>
</dbReference>
<dbReference type="GeneID" id="78553047"/>
<dbReference type="EMBL" id="VFET01000001">
    <property type="protein sequence ID" value="TWS07397.1"/>
    <property type="molecule type" value="Genomic_DNA"/>
</dbReference>